<comment type="subcellular location">
    <subcellularLocation>
        <location evidence="1">Cell membrane</location>
        <topology evidence="1">Multi-pass membrane protein</topology>
    </subcellularLocation>
</comment>
<feature type="domain" description="ABC3 transporter permease C-terminal" evidence="8">
    <location>
        <begin position="260"/>
        <end position="380"/>
    </location>
</feature>
<keyword evidence="4 7" id="KW-1133">Transmembrane helix</keyword>
<evidence type="ECO:0000256" key="7">
    <source>
        <dbReference type="SAM" id="Phobius"/>
    </source>
</evidence>
<feature type="transmembrane region" description="Helical" evidence="7">
    <location>
        <begin position="254"/>
        <end position="274"/>
    </location>
</feature>
<feature type="transmembrane region" description="Helical" evidence="7">
    <location>
        <begin position="432"/>
        <end position="453"/>
    </location>
</feature>
<feature type="transmembrane region" description="Helical" evidence="7">
    <location>
        <begin position="309"/>
        <end position="331"/>
    </location>
</feature>
<organism evidence="10 11">
    <name type="scientific">Actinosynnema pretiosum</name>
    <dbReference type="NCBI Taxonomy" id="42197"/>
    <lineage>
        <taxon>Bacteria</taxon>
        <taxon>Bacillati</taxon>
        <taxon>Actinomycetota</taxon>
        <taxon>Actinomycetes</taxon>
        <taxon>Pseudonocardiales</taxon>
        <taxon>Pseudonocardiaceae</taxon>
        <taxon>Actinosynnema</taxon>
    </lineage>
</organism>
<keyword evidence="3 7" id="KW-0812">Transmembrane</keyword>
<feature type="transmembrane region" description="Helical" evidence="7">
    <location>
        <begin position="16"/>
        <end position="36"/>
    </location>
</feature>
<keyword evidence="5 7" id="KW-0472">Membrane</keyword>
<dbReference type="Proteomes" id="UP000218505">
    <property type="component" value="Chromosome"/>
</dbReference>
<dbReference type="GO" id="GO:0022857">
    <property type="term" value="F:transmembrane transporter activity"/>
    <property type="evidence" value="ECO:0007669"/>
    <property type="project" value="TreeGrafter"/>
</dbReference>
<evidence type="ECO:0000256" key="6">
    <source>
        <dbReference type="ARBA" id="ARBA00038076"/>
    </source>
</evidence>
<dbReference type="EMBL" id="CP023445">
    <property type="protein sequence ID" value="ATE56614.1"/>
    <property type="molecule type" value="Genomic_DNA"/>
</dbReference>
<gene>
    <name evidence="10" type="ORF">CNX65_27795</name>
</gene>
<evidence type="ECO:0008006" key="12">
    <source>
        <dbReference type="Google" id="ProtNLM"/>
    </source>
</evidence>
<dbReference type="RefSeq" id="WP_096496383.1">
    <property type="nucleotide sequence ID" value="NZ_CP023445.1"/>
</dbReference>
<keyword evidence="2" id="KW-1003">Cell membrane</keyword>
<evidence type="ECO:0000256" key="3">
    <source>
        <dbReference type="ARBA" id="ARBA00022692"/>
    </source>
</evidence>
<dbReference type="InterPro" id="IPR025857">
    <property type="entry name" value="MacB_PCD"/>
</dbReference>
<accession>A0A290ZCA6</accession>
<dbReference type="InterPro" id="IPR003838">
    <property type="entry name" value="ABC3_permease_C"/>
</dbReference>
<feature type="domain" description="MacB-like periplasmic core" evidence="9">
    <location>
        <begin position="486"/>
        <end position="680"/>
    </location>
</feature>
<feature type="transmembrane region" description="Helical" evidence="7">
    <location>
        <begin position="488"/>
        <end position="510"/>
    </location>
</feature>
<evidence type="ECO:0000313" key="10">
    <source>
        <dbReference type="EMBL" id="ATE56614.1"/>
    </source>
</evidence>
<dbReference type="GO" id="GO:0005886">
    <property type="term" value="C:plasma membrane"/>
    <property type="evidence" value="ECO:0007669"/>
    <property type="project" value="UniProtKB-SubCell"/>
</dbReference>
<sequence length="838" mass="86080">MLRTIIAGLRARTARLVLSSIAIALGVAFVTGTLVLGDAIDAGSREEYAKSSRNVAVSAQVNGDASELSSIPESALAEVRAVPGVSGADSRSTVWAALVDSKGKAREARVQSLATTPELREFDLVDGRFPQSANEIALDERGVKSTGLTIGSTTTLMSQEHGDHRLTVVGAYRQSSNPMSLGYGEQGVVTPELMARLGDEPVVTEVVALAAPGSDHAQLRDAVAAALGGEYRVRTGAQAEADTMEQLAKQGVNFTLPLLVFAAISLVVASMVIYNTFTILVAQRTKELALLRCVGANRSQVFRSVLAEALVMGLVASVLGLGAGIGVAALLQRGIGALGAGSAAGVQTPITWTTALAAFAVGVLVTVLAAVLPARKATRVAPIAALRNQIDSGDDVRRAGKLRIASAVLLVLAGAGALVVGQRAEQLEMSMFASAAGAMLLLAAVLLLGPLLVGPVNRLLGIVPGLLFGVPAKLAVGNAERNPRRTAATTAALIVGVSIVVSVTVVGGSVRETATQRLDEQYPADFTVNSSVYGRQLPVELADRLGAVPQVAQAEPTSEVYAENGYFLGVRRSALGSVVLPEVVEGSLDALGDGKLAVTDEYAKSAGITVGDRVKVGDVEKRDKAELEVVAVVTGRQIGYGLTTLGTAESVNSARPGHSNVMVKLKEGVGAADGRAALEKVTDTSPLAVISSAAETRDLINSQVDQMLGFVWALIGLAVLIALFGIANTLALSVLERTRETALLRALGLTKGQLRLMLVVESVLMALMGATIGLVLGIGVGWALTSSFGGGGIEIALDVPVGQIAVMLVAAVVAAVIAAAMPARRAARTSIVSGMAEV</sequence>
<evidence type="ECO:0000259" key="9">
    <source>
        <dbReference type="Pfam" id="PF12704"/>
    </source>
</evidence>
<feature type="transmembrane region" description="Helical" evidence="7">
    <location>
        <begin position="402"/>
        <end position="420"/>
    </location>
</feature>
<feature type="transmembrane region" description="Helical" evidence="7">
    <location>
        <begin position="804"/>
        <end position="823"/>
    </location>
</feature>
<feature type="domain" description="MacB-like periplasmic core" evidence="9">
    <location>
        <begin position="17"/>
        <end position="225"/>
    </location>
</feature>
<dbReference type="InterPro" id="IPR050250">
    <property type="entry name" value="Macrolide_Exporter_MacB"/>
</dbReference>
<name>A0A290ZCA6_9PSEU</name>
<dbReference type="PANTHER" id="PTHR30572">
    <property type="entry name" value="MEMBRANE COMPONENT OF TRANSPORTER-RELATED"/>
    <property type="match status" value="1"/>
</dbReference>
<evidence type="ECO:0000313" key="11">
    <source>
        <dbReference type="Proteomes" id="UP000218505"/>
    </source>
</evidence>
<comment type="similarity">
    <text evidence="6">Belongs to the ABC-4 integral membrane protein family.</text>
</comment>
<dbReference type="Pfam" id="PF02687">
    <property type="entry name" value="FtsX"/>
    <property type="match status" value="2"/>
</dbReference>
<dbReference type="AlphaFoldDB" id="A0A290ZCA6"/>
<proteinExistence type="inferred from homology"/>
<keyword evidence="11" id="KW-1185">Reference proteome</keyword>
<feature type="transmembrane region" description="Helical" evidence="7">
    <location>
        <begin position="352"/>
        <end position="372"/>
    </location>
</feature>
<evidence type="ECO:0000259" key="8">
    <source>
        <dbReference type="Pfam" id="PF02687"/>
    </source>
</evidence>
<feature type="transmembrane region" description="Helical" evidence="7">
    <location>
        <begin position="756"/>
        <end position="784"/>
    </location>
</feature>
<dbReference type="Pfam" id="PF12704">
    <property type="entry name" value="MacB_PCD"/>
    <property type="match status" value="2"/>
</dbReference>
<reference evidence="10" key="1">
    <citation type="submission" date="2017-09" db="EMBL/GenBank/DDBJ databases">
        <title>Complete Genome Sequence of ansamitocin-producing Bacterium Actinosynnema pretiosum X47.</title>
        <authorList>
            <person name="Cao G."/>
            <person name="Zong G."/>
            <person name="Zhong C."/>
            <person name="Fu J."/>
        </authorList>
    </citation>
    <scope>NUCLEOTIDE SEQUENCE [LARGE SCALE GENOMIC DNA]</scope>
    <source>
        <strain evidence="10">X47</strain>
    </source>
</reference>
<feature type="domain" description="ABC3 transporter permease C-terminal" evidence="8">
    <location>
        <begin position="713"/>
        <end position="830"/>
    </location>
</feature>
<protein>
    <recommendedName>
        <fullName evidence="12">ABC transporter permease</fullName>
    </recommendedName>
</protein>
<evidence type="ECO:0000256" key="5">
    <source>
        <dbReference type="ARBA" id="ARBA00023136"/>
    </source>
</evidence>
<dbReference type="KEGG" id="apre:CNX65_27795"/>
<dbReference type="PANTHER" id="PTHR30572:SF4">
    <property type="entry name" value="ABC TRANSPORTER PERMEASE YTRF"/>
    <property type="match status" value="1"/>
</dbReference>
<evidence type="ECO:0000256" key="2">
    <source>
        <dbReference type="ARBA" id="ARBA00022475"/>
    </source>
</evidence>
<feature type="transmembrane region" description="Helical" evidence="7">
    <location>
        <begin position="710"/>
        <end position="735"/>
    </location>
</feature>
<evidence type="ECO:0000256" key="4">
    <source>
        <dbReference type="ARBA" id="ARBA00022989"/>
    </source>
</evidence>
<evidence type="ECO:0000256" key="1">
    <source>
        <dbReference type="ARBA" id="ARBA00004651"/>
    </source>
</evidence>